<evidence type="ECO:0000256" key="3">
    <source>
        <dbReference type="ARBA" id="ARBA00022679"/>
    </source>
</evidence>
<name>A0A644U935_9ZZZZ</name>
<evidence type="ECO:0000259" key="6">
    <source>
        <dbReference type="PROSITE" id="PS51684"/>
    </source>
</evidence>
<dbReference type="SUPFAM" id="SSF53335">
    <property type="entry name" value="S-adenosyl-L-methionine-dependent methyltransferases"/>
    <property type="match status" value="1"/>
</dbReference>
<keyword evidence="3" id="KW-0808">Transferase</keyword>
<comment type="caution">
    <text evidence="7">The sequence shown here is derived from an EMBL/GenBank/DDBJ whole genome shotgun (WGS) entry which is preliminary data.</text>
</comment>
<dbReference type="Pfam" id="PF18093">
    <property type="entry name" value="Trm5_N"/>
    <property type="match status" value="1"/>
</dbReference>
<evidence type="ECO:0000256" key="4">
    <source>
        <dbReference type="ARBA" id="ARBA00022691"/>
    </source>
</evidence>
<dbReference type="InterPro" id="IPR056743">
    <property type="entry name" value="TRM5-TYW2-like_MTfase"/>
</dbReference>
<dbReference type="Pfam" id="PF25133">
    <property type="entry name" value="TYW2_N_2"/>
    <property type="match status" value="1"/>
</dbReference>
<dbReference type="Gene3D" id="3.30.300.110">
    <property type="entry name" value="Met-10+ protein-like domains"/>
    <property type="match status" value="1"/>
</dbReference>
<dbReference type="InterPro" id="IPR029063">
    <property type="entry name" value="SAM-dependent_MTases_sf"/>
</dbReference>
<organism evidence="7">
    <name type="scientific">bioreactor metagenome</name>
    <dbReference type="NCBI Taxonomy" id="1076179"/>
    <lineage>
        <taxon>unclassified sequences</taxon>
        <taxon>metagenomes</taxon>
        <taxon>ecological metagenomes</taxon>
    </lineage>
</organism>
<dbReference type="GO" id="GO:0005737">
    <property type="term" value="C:cytoplasm"/>
    <property type="evidence" value="ECO:0007669"/>
    <property type="project" value="TreeGrafter"/>
</dbReference>
<dbReference type="GO" id="GO:0008175">
    <property type="term" value="F:tRNA methyltransferase activity"/>
    <property type="evidence" value="ECO:0007669"/>
    <property type="project" value="TreeGrafter"/>
</dbReference>
<gene>
    <name evidence="7" type="ORF">SDC9_21289</name>
</gene>
<dbReference type="PANTHER" id="PTHR23245:SF36">
    <property type="entry name" value="TRNA (GUANINE(37)-N1)-METHYLTRANSFERASE"/>
    <property type="match status" value="1"/>
</dbReference>
<sequence>MLAIKIQLKYIEEVRKVLIDKEIIARNYKILTENNYGYIAINPNIDQMKIPDVEKKIRGELESNNTNNQIEIQIVEKDLEEVKKKPKSLSEQLKGKLSEKEIEDLKTSFDIIGDIVILEIPEDLENQKKVIGNAALSFTGRKAIFMKKSAVEGVTRTRKLEFIAGEDTSKTIHKEHGARLKLDVKKVYFSPRLATERKRIAKEVKDGEIILDMFAGIGPFPILIAREHEVDIYASDINEEAIKYMKDNIKLNKLKGKIHPILGDINKIAKEKFIKNQIDFDRIIMNLPGTAKDFLDLAILLTKNNGIIHYYEFSDGYESAINRINKIAKKQNKKVEILNTRKVKSSSPKEWHIVVDAKIIENK</sequence>
<dbReference type="InterPro" id="IPR040601">
    <property type="entry name" value="Trm5a/b_N"/>
</dbReference>
<dbReference type="InterPro" id="IPR056744">
    <property type="entry name" value="TRM5/TYW2-like_N"/>
</dbReference>
<dbReference type="CDD" id="cd02440">
    <property type="entry name" value="AdoMet_MTases"/>
    <property type="match status" value="1"/>
</dbReference>
<dbReference type="AlphaFoldDB" id="A0A644U935"/>
<evidence type="ECO:0000313" key="7">
    <source>
        <dbReference type="EMBL" id="MPL75465.1"/>
    </source>
</evidence>
<protein>
    <recommendedName>
        <fullName evidence="6">SAM-dependent methyltransferase TRM5/TYW2-type domain-containing protein</fullName>
    </recommendedName>
</protein>
<dbReference type="InterPro" id="IPR030382">
    <property type="entry name" value="MeTrfase_TRM5/TYW2"/>
</dbReference>
<keyword evidence="5" id="KW-0819">tRNA processing</keyword>
<proteinExistence type="predicted"/>
<dbReference type="EMBL" id="VSSQ01000088">
    <property type="protein sequence ID" value="MPL75465.1"/>
    <property type="molecule type" value="Genomic_DNA"/>
</dbReference>
<accession>A0A644U935</accession>
<keyword evidence="1" id="KW-0963">Cytoplasm</keyword>
<dbReference type="GO" id="GO:0002939">
    <property type="term" value="P:tRNA N1-guanine methylation"/>
    <property type="evidence" value="ECO:0007669"/>
    <property type="project" value="TreeGrafter"/>
</dbReference>
<dbReference type="PROSITE" id="PS51684">
    <property type="entry name" value="SAM_MT_TRM5_TYW2"/>
    <property type="match status" value="1"/>
</dbReference>
<evidence type="ECO:0000256" key="5">
    <source>
        <dbReference type="ARBA" id="ARBA00022694"/>
    </source>
</evidence>
<evidence type="ECO:0000256" key="1">
    <source>
        <dbReference type="ARBA" id="ARBA00022490"/>
    </source>
</evidence>
<dbReference type="Gene3D" id="3.30.70.2580">
    <property type="match status" value="1"/>
</dbReference>
<dbReference type="Gene3D" id="3.40.50.150">
    <property type="entry name" value="Vaccinia Virus protein VP39"/>
    <property type="match status" value="1"/>
</dbReference>
<evidence type="ECO:0000256" key="2">
    <source>
        <dbReference type="ARBA" id="ARBA00022603"/>
    </source>
</evidence>
<dbReference type="PANTHER" id="PTHR23245">
    <property type="entry name" value="TRNA METHYLTRANSFERASE"/>
    <property type="match status" value="1"/>
</dbReference>
<feature type="domain" description="SAM-dependent methyltransferase TRM5/TYW2-type" evidence="6">
    <location>
        <begin position="109"/>
        <end position="361"/>
    </location>
</feature>
<keyword evidence="2" id="KW-0489">Methyltransferase</keyword>
<keyword evidence="4" id="KW-0949">S-adenosyl-L-methionine</keyword>
<dbReference type="Pfam" id="PF02475">
    <property type="entry name" value="TRM5-TYW2_MTfase"/>
    <property type="match status" value="1"/>
</dbReference>
<reference evidence="7" key="1">
    <citation type="submission" date="2019-08" db="EMBL/GenBank/DDBJ databases">
        <authorList>
            <person name="Kucharzyk K."/>
            <person name="Murdoch R.W."/>
            <person name="Higgins S."/>
            <person name="Loffler F."/>
        </authorList>
    </citation>
    <scope>NUCLEOTIDE SEQUENCE</scope>
</reference>